<organism evidence="8 9">
    <name type="scientific">Thelohanellus kitauei</name>
    <name type="common">Myxosporean</name>
    <dbReference type="NCBI Taxonomy" id="669202"/>
    <lineage>
        <taxon>Eukaryota</taxon>
        <taxon>Metazoa</taxon>
        <taxon>Cnidaria</taxon>
        <taxon>Myxozoa</taxon>
        <taxon>Myxosporea</taxon>
        <taxon>Bivalvulida</taxon>
        <taxon>Platysporina</taxon>
        <taxon>Myxobolidae</taxon>
        <taxon>Thelohanellus</taxon>
    </lineage>
</organism>
<dbReference type="PROSITE" id="PS00028">
    <property type="entry name" value="ZINC_FINGER_C2H2_1"/>
    <property type="match status" value="1"/>
</dbReference>
<dbReference type="InterPro" id="IPR013087">
    <property type="entry name" value="Znf_C2H2_type"/>
</dbReference>
<evidence type="ECO:0000256" key="1">
    <source>
        <dbReference type="ARBA" id="ARBA00004123"/>
    </source>
</evidence>
<dbReference type="CDD" id="cd20908">
    <property type="entry name" value="SUF4-like"/>
    <property type="match status" value="1"/>
</dbReference>
<evidence type="ECO:0000256" key="6">
    <source>
        <dbReference type="SAM" id="Phobius"/>
    </source>
</evidence>
<keyword evidence="6" id="KW-0472">Membrane</keyword>
<keyword evidence="6" id="KW-1133">Transmembrane helix</keyword>
<keyword evidence="2" id="KW-0479">Metal-binding</keyword>
<dbReference type="Proteomes" id="UP000031668">
    <property type="component" value="Unassembled WGS sequence"/>
</dbReference>
<keyword evidence="6" id="KW-0812">Transmembrane</keyword>
<comment type="subcellular location">
    <subcellularLocation>
        <location evidence="1">Nucleus</location>
    </subcellularLocation>
</comment>
<comment type="caution">
    <text evidence="8">The sequence shown here is derived from an EMBL/GenBank/DDBJ whole genome shotgun (WGS) entry which is preliminary data.</text>
</comment>
<protein>
    <submittedName>
        <fullName evidence="8">BUB3-interacting/GLEBS motif-containing protein</fullName>
    </submittedName>
</protein>
<keyword evidence="9" id="KW-1185">Reference proteome</keyword>
<evidence type="ECO:0000256" key="4">
    <source>
        <dbReference type="ARBA" id="ARBA00022833"/>
    </source>
</evidence>
<evidence type="ECO:0000313" key="8">
    <source>
        <dbReference type="EMBL" id="KII60270.1"/>
    </source>
</evidence>
<dbReference type="EMBL" id="JWZT01005709">
    <property type="protein sequence ID" value="KII60270.1"/>
    <property type="molecule type" value="Genomic_DNA"/>
</dbReference>
<evidence type="ECO:0000313" key="9">
    <source>
        <dbReference type="Proteomes" id="UP000031668"/>
    </source>
</evidence>
<sequence>MGRKKKKALKPWCWYCNREFDEEKVLIYHQKAKHFKCHICGKKLYTGPGLSIHCSQVHQRSVTAIANALPHRSDPDVEIYGTEGIPFLDVMARARQKKVDIVMELPKPESACYRSGMTAIVKRSTAKTPQFLYGLSLLLVNSVGLRRVIAL</sequence>
<reference evidence="8 9" key="1">
    <citation type="journal article" date="2014" name="Genome Biol. Evol.">
        <title>The genome of the myxosporean Thelohanellus kitauei shows adaptations to nutrient acquisition within its fish host.</title>
        <authorList>
            <person name="Yang Y."/>
            <person name="Xiong J."/>
            <person name="Zhou Z."/>
            <person name="Huo F."/>
            <person name="Miao W."/>
            <person name="Ran C."/>
            <person name="Liu Y."/>
            <person name="Zhang J."/>
            <person name="Feng J."/>
            <person name="Wang M."/>
            <person name="Wang M."/>
            <person name="Wang L."/>
            <person name="Yao B."/>
        </authorList>
    </citation>
    <scope>NUCLEOTIDE SEQUENCE [LARGE SCALE GENOMIC DNA]</scope>
    <source>
        <strain evidence="8">Wuqing</strain>
    </source>
</reference>
<dbReference type="OrthoDB" id="1306014at2759"/>
<keyword evidence="4" id="KW-0862">Zinc</keyword>
<dbReference type="GO" id="GO:0008270">
    <property type="term" value="F:zinc ion binding"/>
    <property type="evidence" value="ECO:0007669"/>
    <property type="project" value="UniProtKB-KW"/>
</dbReference>
<evidence type="ECO:0000256" key="2">
    <source>
        <dbReference type="ARBA" id="ARBA00022723"/>
    </source>
</evidence>
<dbReference type="PANTHER" id="PTHR23215:SF0">
    <property type="entry name" value="BUB3-INTERACTING AND GLEBS MOTIF-CONTAINING PROTEIN ZNF207"/>
    <property type="match status" value="1"/>
</dbReference>
<proteinExistence type="predicted"/>
<dbReference type="AlphaFoldDB" id="A0A0C2LZT7"/>
<gene>
    <name evidence="8" type="ORF">RF11_15367</name>
</gene>
<dbReference type="PANTHER" id="PTHR23215">
    <property type="entry name" value="ZINC FINGER PROTEIN 207"/>
    <property type="match status" value="1"/>
</dbReference>
<dbReference type="OMA" id="GTEGIPF"/>
<dbReference type="SMART" id="SM00355">
    <property type="entry name" value="ZnF_C2H2"/>
    <property type="match status" value="2"/>
</dbReference>
<keyword evidence="3" id="KW-0863">Zinc-finger</keyword>
<feature type="domain" description="C2H2-type" evidence="7">
    <location>
        <begin position="37"/>
        <end position="58"/>
    </location>
</feature>
<evidence type="ECO:0000256" key="5">
    <source>
        <dbReference type="ARBA" id="ARBA00023242"/>
    </source>
</evidence>
<dbReference type="GO" id="GO:0005634">
    <property type="term" value="C:nucleus"/>
    <property type="evidence" value="ECO:0007669"/>
    <property type="project" value="UniProtKB-SubCell"/>
</dbReference>
<name>A0A0C2LZT7_THEKT</name>
<keyword evidence="5" id="KW-0539">Nucleus</keyword>
<evidence type="ECO:0000259" key="7">
    <source>
        <dbReference type="PROSITE" id="PS00028"/>
    </source>
</evidence>
<feature type="transmembrane region" description="Helical" evidence="6">
    <location>
        <begin position="131"/>
        <end position="149"/>
    </location>
</feature>
<accession>A0A0C2LZT7</accession>
<evidence type="ECO:0000256" key="3">
    <source>
        <dbReference type="ARBA" id="ARBA00022771"/>
    </source>
</evidence>